<name>A0AAU7NML4_PEDPE</name>
<dbReference type="Gene3D" id="2.60.120.10">
    <property type="entry name" value="Jelly Rolls"/>
    <property type="match status" value="1"/>
</dbReference>
<reference evidence="2" key="2">
    <citation type="submission" date="2024-05" db="EMBL/GenBank/DDBJ databases">
        <authorList>
            <person name="Chen H."/>
        </authorList>
    </citation>
    <scope>NUCLEOTIDE SEQUENCE</scope>
    <source>
        <strain evidence="2">CGMCC 7049</strain>
    </source>
</reference>
<dbReference type="InterPro" id="IPR039935">
    <property type="entry name" value="YML079W-like"/>
</dbReference>
<evidence type="ECO:0000313" key="2">
    <source>
        <dbReference type="EMBL" id="XBS08880.1"/>
    </source>
</evidence>
<protein>
    <submittedName>
        <fullName evidence="2">Cupin domain-containing protein</fullName>
    </submittedName>
</protein>
<dbReference type="InterPro" id="IPR014710">
    <property type="entry name" value="RmlC-like_jellyroll"/>
</dbReference>
<dbReference type="Pfam" id="PF06172">
    <property type="entry name" value="Cupin_5"/>
    <property type="match status" value="1"/>
</dbReference>
<reference evidence="2" key="1">
    <citation type="submission" date="2014-02" db="EMBL/GenBank/DDBJ databases">
        <authorList>
            <person name="Zhao D."/>
            <person name="Dong X."/>
            <person name="Li Y."/>
            <person name="Lv L."/>
            <person name="Zhao D."/>
            <person name="Gao Y."/>
            <person name="Wang Y."/>
            <person name="Li Y."/>
        </authorList>
    </citation>
    <scope>NUCLEOTIDE SEQUENCE</scope>
    <source>
        <strain evidence="2">CGMCC 7049</strain>
    </source>
</reference>
<feature type="domain" description="DUF985" evidence="1">
    <location>
        <begin position="316"/>
        <end position="402"/>
    </location>
</feature>
<dbReference type="InterPro" id="IPR011051">
    <property type="entry name" value="RmlC_Cupin_sf"/>
</dbReference>
<sequence length="439" mass="49630">MTNTVKTAQQWLSDADALLVTASNGFSISEGLNLFAKDSKLSTVLGDLVEKYNLPNLLGALNYNYPNELDKWRVYARIAEYYNYNYYPGELMDKLRQVIGNKPYFIWTSNIDHHFALAEFDHLLEVEGNWQTGICSKHPKEHPLVDLKSTLHEIYKKDQTGTLTEDDLPTCATCGEKLSLNIPGPVFSMDQTQVNGFENFLNNYQDKKILVLELGIGPQNRMIKAPSMQLVAGNKSSRYITINKGQLNIPSVIADRSIGFSSTIIEAFNALISGKGEVETQVPAKPAPQLSPEDQQRQEKIFKNFYPSYSVNKGYRPGELVMYTTIDHEHPSHLHMVKYGKSLMYSYGDPVNVHYFTQDGHYHLVKLGLNKDNDEVHGFYVEPNTFIAMESVKRATGFSQISVTLPSSSSNEILIPKKEQLKKMFPQQQALIERLSADN</sequence>
<dbReference type="EMBL" id="CP157400">
    <property type="protein sequence ID" value="XBS08880.1"/>
    <property type="molecule type" value="Genomic_DNA"/>
</dbReference>
<dbReference type="Gene3D" id="3.40.50.1220">
    <property type="entry name" value="TPP-binding domain"/>
    <property type="match status" value="1"/>
</dbReference>
<proteinExistence type="predicted"/>
<gene>
    <name evidence="2" type="ORF">BB06_02700</name>
</gene>
<dbReference type="RefSeq" id="WP_319835421.1">
    <property type="nucleotide sequence ID" value="NZ_CP157400.1"/>
</dbReference>
<dbReference type="PANTHER" id="PTHR33387:SF3">
    <property type="entry name" value="DUF985 DOMAIN-CONTAINING PROTEIN"/>
    <property type="match status" value="1"/>
</dbReference>
<dbReference type="SUPFAM" id="SSF51182">
    <property type="entry name" value="RmlC-like cupins"/>
    <property type="match status" value="1"/>
</dbReference>
<evidence type="ECO:0000259" key="1">
    <source>
        <dbReference type="Pfam" id="PF06172"/>
    </source>
</evidence>
<dbReference type="PANTHER" id="PTHR33387">
    <property type="entry name" value="RMLC-LIKE JELLY ROLL FOLD PROTEIN"/>
    <property type="match status" value="1"/>
</dbReference>
<dbReference type="SUPFAM" id="SSF52467">
    <property type="entry name" value="DHS-like NAD/FAD-binding domain"/>
    <property type="match status" value="1"/>
</dbReference>
<accession>A0AAU7NML4</accession>
<dbReference type="AlphaFoldDB" id="A0AAU7NML4"/>
<dbReference type="InterPro" id="IPR009327">
    <property type="entry name" value="Cupin_DUF985"/>
</dbReference>
<dbReference type="InterPro" id="IPR029035">
    <property type="entry name" value="DHS-like_NAD/FAD-binding_dom"/>
</dbReference>
<organism evidence="2">
    <name type="scientific">Pediococcus pentosaceus CGMCC 7049</name>
    <dbReference type="NCBI Taxonomy" id="1460385"/>
    <lineage>
        <taxon>Bacteria</taxon>
        <taxon>Bacillati</taxon>
        <taxon>Bacillota</taxon>
        <taxon>Bacilli</taxon>
        <taxon>Lactobacillales</taxon>
        <taxon>Lactobacillaceae</taxon>
        <taxon>Pediococcus</taxon>
    </lineage>
</organism>